<organism evidence="2 3">
    <name type="scientific">Scytalidium lignicola</name>
    <name type="common">Hyphomycete</name>
    <dbReference type="NCBI Taxonomy" id="5539"/>
    <lineage>
        <taxon>Eukaryota</taxon>
        <taxon>Fungi</taxon>
        <taxon>Dikarya</taxon>
        <taxon>Ascomycota</taxon>
        <taxon>Pezizomycotina</taxon>
        <taxon>Leotiomycetes</taxon>
        <taxon>Leotiomycetes incertae sedis</taxon>
        <taxon>Scytalidium</taxon>
    </lineage>
</organism>
<evidence type="ECO:0000313" key="3">
    <source>
        <dbReference type="Proteomes" id="UP000258309"/>
    </source>
</evidence>
<dbReference type="AlphaFoldDB" id="A0A3E2HGW2"/>
<dbReference type="Proteomes" id="UP000258309">
    <property type="component" value="Unassembled WGS sequence"/>
</dbReference>
<evidence type="ECO:0000256" key="1">
    <source>
        <dbReference type="SAM" id="MobiDB-lite"/>
    </source>
</evidence>
<keyword evidence="3" id="KW-1185">Reference proteome</keyword>
<feature type="non-terminal residue" evidence="2">
    <location>
        <position position="378"/>
    </location>
</feature>
<name>A0A3E2HGW2_SCYLI</name>
<reference evidence="2 3" key="1">
    <citation type="submission" date="2018-05" db="EMBL/GenBank/DDBJ databases">
        <title>Draft genome sequence of Scytalidium lignicola DSM 105466, a ubiquitous saprotrophic fungus.</title>
        <authorList>
            <person name="Buettner E."/>
            <person name="Gebauer A.M."/>
            <person name="Hofrichter M."/>
            <person name="Liers C."/>
            <person name="Kellner H."/>
        </authorList>
    </citation>
    <scope>NUCLEOTIDE SEQUENCE [LARGE SCALE GENOMIC DNA]</scope>
    <source>
        <strain evidence="2 3">DSM 105466</strain>
    </source>
</reference>
<accession>A0A3E2HGW2</accession>
<sequence>MTKETPPDLEAGLSPVPAKNWRQRRAQNLSYDQKLYKYTVDNGKKDMHFMEFQTLQRLNLVQIQNELAKLNAKARTDLAVPEEDMARIRVLLSDYTNAIRDYDYIRHLEELDDTERKSRSNGLIASFRDIADLSGDPFGGTRFLGFGDDVFGAGEEAETGRLCPGTPAQGRVQGGGPDRPLYYCLRGRGPARGADGDHDCEEVAGHQFGNGYCGRVSVCATLVAGYSGVQSRCLGVNGDPRETGAKARPSVSKKSRAVLDEIKKQSSLSKDRGGFFGVRRKQQQSDEEGKATGIEKLAESLSKGSNYFYTLNGTEMALDLQHRNTLTELTSLLETEVLNELEAAYNNEEVLRSLNYDELTEISDEVQSQALDIVEAIL</sequence>
<protein>
    <submittedName>
        <fullName evidence="2">Uncharacterized protein</fullName>
    </submittedName>
</protein>
<proteinExistence type="predicted"/>
<feature type="non-terminal residue" evidence="2">
    <location>
        <position position="1"/>
    </location>
</feature>
<dbReference type="OrthoDB" id="3498999at2759"/>
<feature type="region of interest" description="Disordered" evidence="1">
    <location>
        <begin position="270"/>
        <end position="291"/>
    </location>
</feature>
<comment type="caution">
    <text evidence="2">The sequence shown here is derived from an EMBL/GenBank/DDBJ whole genome shotgun (WGS) entry which is preliminary data.</text>
</comment>
<dbReference type="EMBL" id="NCSJ02000050">
    <property type="protein sequence ID" value="RFU32648.1"/>
    <property type="molecule type" value="Genomic_DNA"/>
</dbReference>
<gene>
    <name evidence="2" type="ORF">B7463_g3639</name>
</gene>
<evidence type="ECO:0000313" key="2">
    <source>
        <dbReference type="EMBL" id="RFU32648.1"/>
    </source>
</evidence>